<evidence type="ECO:0000256" key="1">
    <source>
        <dbReference type="SAM" id="MobiDB-lite"/>
    </source>
</evidence>
<dbReference type="Proteomes" id="UP001610335">
    <property type="component" value="Unassembled WGS sequence"/>
</dbReference>
<protein>
    <submittedName>
        <fullName evidence="2">Uncharacterized protein</fullName>
    </submittedName>
</protein>
<sequence>MPSKQKQIQKDIVRLHEALGKVTSLAAARNLGIKIRRVETPSPNKPIPFSKCLFLPPSSPKGEKTSEKCAKPALEAPSSLPSSLPTASTPHTSSRFSSACSSSRPWSYSSSPLSSTCDGLDNGGYGPAYPMINYVAKSNGHDLPDLPKLSRPSVLKPDGATTKGKWHAQPALELSESGQWKITQVLEDTTYNHPHAIAEILVDSQSRTDGSYLTASEIRAIIQVMRVRMAMPQYQDHPSLPVLALSYIGVRSENEMECKSGRILQAHHNGRQLVIQYSHRFDFVNADAGPASLDTFLRYYFSEPVITSSFGGKKERDSWNLLQRWKVLRERRGVEMGENSRGRIWGWFSKIFAL</sequence>
<comment type="caution">
    <text evidence="2">The sequence shown here is derived from an EMBL/GenBank/DDBJ whole genome shotgun (WGS) entry which is preliminary data.</text>
</comment>
<feature type="region of interest" description="Disordered" evidence="1">
    <location>
        <begin position="58"/>
        <end position="115"/>
    </location>
</feature>
<name>A0ABR4IFF1_9EURO</name>
<keyword evidence="3" id="KW-1185">Reference proteome</keyword>
<proteinExistence type="predicted"/>
<gene>
    <name evidence="2" type="ORF">BDW59DRAFT_161011</name>
</gene>
<feature type="compositionally biased region" description="Low complexity" evidence="1">
    <location>
        <begin position="72"/>
        <end position="115"/>
    </location>
</feature>
<evidence type="ECO:0000313" key="2">
    <source>
        <dbReference type="EMBL" id="KAL2826493.1"/>
    </source>
</evidence>
<accession>A0ABR4IFF1</accession>
<evidence type="ECO:0000313" key="3">
    <source>
        <dbReference type="Proteomes" id="UP001610335"/>
    </source>
</evidence>
<feature type="compositionally biased region" description="Basic and acidic residues" evidence="1">
    <location>
        <begin position="61"/>
        <end position="70"/>
    </location>
</feature>
<organism evidence="2 3">
    <name type="scientific">Aspergillus cavernicola</name>
    <dbReference type="NCBI Taxonomy" id="176166"/>
    <lineage>
        <taxon>Eukaryota</taxon>
        <taxon>Fungi</taxon>
        <taxon>Dikarya</taxon>
        <taxon>Ascomycota</taxon>
        <taxon>Pezizomycotina</taxon>
        <taxon>Eurotiomycetes</taxon>
        <taxon>Eurotiomycetidae</taxon>
        <taxon>Eurotiales</taxon>
        <taxon>Aspergillaceae</taxon>
        <taxon>Aspergillus</taxon>
        <taxon>Aspergillus subgen. Nidulantes</taxon>
    </lineage>
</organism>
<reference evidence="2 3" key="1">
    <citation type="submission" date="2024-07" db="EMBL/GenBank/DDBJ databases">
        <title>Section-level genome sequencing and comparative genomics of Aspergillus sections Usti and Cavernicolus.</title>
        <authorList>
            <consortium name="Lawrence Berkeley National Laboratory"/>
            <person name="Nybo J.L."/>
            <person name="Vesth T.C."/>
            <person name="Theobald S."/>
            <person name="Frisvad J.C."/>
            <person name="Larsen T.O."/>
            <person name="Kjaerboelling I."/>
            <person name="Rothschild-Mancinelli K."/>
            <person name="Lyhne E.K."/>
            <person name="Kogle M.E."/>
            <person name="Barry K."/>
            <person name="Clum A."/>
            <person name="Na H."/>
            <person name="Ledsgaard L."/>
            <person name="Lin J."/>
            <person name="Lipzen A."/>
            <person name="Kuo A."/>
            <person name="Riley R."/>
            <person name="Mondo S."/>
            <person name="LaButti K."/>
            <person name="Haridas S."/>
            <person name="Pangalinan J."/>
            <person name="Salamov A.A."/>
            <person name="Simmons B.A."/>
            <person name="Magnuson J.K."/>
            <person name="Chen J."/>
            <person name="Drula E."/>
            <person name="Henrissat B."/>
            <person name="Wiebenga A."/>
            <person name="Lubbers R.J."/>
            <person name="Gomes A.C."/>
            <person name="Makela M.R."/>
            <person name="Stajich J."/>
            <person name="Grigoriev I.V."/>
            <person name="Mortensen U.H."/>
            <person name="De vries R.P."/>
            <person name="Baker S.E."/>
            <person name="Andersen M.R."/>
        </authorList>
    </citation>
    <scope>NUCLEOTIDE SEQUENCE [LARGE SCALE GENOMIC DNA]</scope>
    <source>
        <strain evidence="2 3">CBS 600.67</strain>
    </source>
</reference>
<dbReference type="EMBL" id="JBFXLS010000030">
    <property type="protein sequence ID" value="KAL2826493.1"/>
    <property type="molecule type" value="Genomic_DNA"/>
</dbReference>